<feature type="compositionally biased region" description="Polar residues" evidence="6">
    <location>
        <begin position="186"/>
        <end position="196"/>
    </location>
</feature>
<dbReference type="GO" id="GO:0009507">
    <property type="term" value="C:chloroplast"/>
    <property type="evidence" value="ECO:0007669"/>
    <property type="project" value="UniProtKB-SubCell"/>
</dbReference>
<dbReference type="PANTHER" id="PTHR21649">
    <property type="entry name" value="CHLOROPHYLL A/B BINDING PROTEIN"/>
    <property type="match status" value="1"/>
</dbReference>
<gene>
    <name evidence="8" type="ORF">EGYM00163_LOCUS47719</name>
</gene>
<feature type="binding site" evidence="5">
    <location>
        <position position="435"/>
    </location>
    <ligand>
        <name>chlorophyll a</name>
        <dbReference type="ChEBI" id="CHEBI:58416"/>
        <label>1</label>
    </ligand>
</feature>
<feature type="binding site" evidence="5">
    <location>
        <position position="462"/>
    </location>
    <ligand>
        <name>chlorophyll a</name>
        <dbReference type="ChEBI" id="CHEBI:58416"/>
        <label>1</label>
    </ligand>
</feature>
<dbReference type="EMBL" id="HBJA01138601">
    <property type="protein sequence ID" value="CAE0836355.1"/>
    <property type="molecule type" value="Transcribed_RNA"/>
</dbReference>
<dbReference type="GO" id="GO:0009765">
    <property type="term" value="P:photosynthesis, light harvesting"/>
    <property type="evidence" value="ECO:0007669"/>
    <property type="project" value="InterPro"/>
</dbReference>
<evidence type="ECO:0000256" key="3">
    <source>
        <dbReference type="ARBA" id="ARBA00022531"/>
    </source>
</evidence>
<name>A0A7S4GGM7_9EUGL</name>
<keyword evidence="2" id="KW-0150">Chloroplast</keyword>
<feature type="region of interest" description="Disordered" evidence="6">
    <location>
        <begin position="183"/>
        <end position="203"/>
    </location>
</feature>
<evidence type="ECO:0000256" key="7">
    <source>
        <dbReference type="SAM" id="Phobius"/>
    </source>
</evidence>
<reference evidence="8" key="1">
    <citation type="submission" date="2021-01" db="EMBL/GenBank/DDBJ databases">
        <authorList>
            <person name="Corre E."/>
            <person name="Pelletier E."/>
            <person name="Niang G."/>
            <person name="Scheremetjew M."/>
            <person name="Finn R."/>
            <person name="Kale V."/>
            <person name="Holt S."/>
            <person name="Cochrane G."/>
            <person name="Meng A."/>
            <person name="Brown T."/>
            <person name="Cohen L."/>
        </authorList>
    </citation>
    <scope>NUCLEOTIDE SEQUENCE</scope>
    <source>
        <strain evidence="8">CCMP1594</strain>
    </source>
</reference>
<evidence type="ECO:0000256" key="1">
    <source>
        <dbReference type="ARBA" id="ARBA00004229"/>
    </source>
</evidence>
<feature type="binding site" evidence="5">
    <location>
        <position position="303"/>
    </location>
    <ligand>
        <name>chlorophyll a</name>
        <dbReference type="ChEBI" id="CHEBI:58416"/>
        <label>1</label>
    </ligand>
</feature>
<feature type="binding site" evidence="5">
    <location>
        <position position="447"/>
    </location>
    <ligand>
        <name>chlorophyll a</name>
        <dbReference type="ChEBI" id="CHEBI:58416"/>
        <label>1</label>
    </ligand>
</feature>
<keyword evidence="7" id="KW-1133">Transmembrane helix</keyword>
<keyword evidence="7" id="KW-0812">Transmembrane</keyword>
<comment type="subcellular location">
    <subcellularLocation>
        <location evidence="1">Plastid</location>
        <location evidence="1">Chloroplast</location>
    </subcellularLocation>
</comment>
<feature type="binding site" evidence="5">
    <location>
        <position position="433"/>
    </location>
    <ligand>
        <name>chlorophyll a</name>
        <dbReference type="ChEBI" id="CHEBI:58416"/>
        <label>1</label>
    </ligand>
</feature>
<dbReference type="GO" id="GO:0016020">
    <property type="term" value="C:membrane"/>
    <property type="evidence" value="ECO:0007669"/>
    <property type="project" value="InterPro"/>
</dbReference>
<protein>
    <recommendedName>
        <fullName evidence="9">Chlorophyll a-b binding protein, chloroplastic</fullName>
    </recommendedName>
</protein>
<feature type="binding site" evidence="5">
    <location>
        <position position="284"/>
    </location>
    <ligand>
        <name>chlorophyll a</name>
        <dbReference type="ChEBI" id="CHEBI:58416"/>
        <label>1</label>
    </ligand>
</feature>
<dbReference type="SUPFAM" id="SSF103511">
    <property type="entry name" value="Chlorophyll a-b binding protein"/>
    <property type="match status" value="1"/>
</dbReference>
<evidence type="ECO:0000256" key="2">
    <source>
        <dbReference type="ARBA" id="ARBA00022528"/>
    </source>
</evidence>
<dbReference type="InterPro" id="IPR001344">
    <property type="entry name" value="Chloro_AB-bd_pln"/>
</dbReference>
<proteinExistence type="predicted"/>
<keyword evidence="7" id="KW-0472">Membrane</keyword>
<dbReference type="InterPro" id="IPR022796">
    <property type="entry name" value="Chloroa_b-bind"/>
</dbReference>
<evidence type="ECO:0000256" key="4">
    <source>
        <dbReference type="ARBA" id="ARBA00022640"/>
    </source>
</evidence>
<keyword evidence="5" id="KW-0157">Chromophore</keyword>
<sequence>MQSQNWTMTQVLAVGAVVAVSLGTGALVGSAAPTSLYASTAVQPAVAVRPAVAPVAPRTAQIRRAAQAPVAQAVAAAEFNADLMPVAQPQQIQGLSLVQLLLIPASALVAGFAAYLWKSESTIAMAATTGEAEAEEDTTALVGKNYKSGSRADSYYGKPVEGATGKMAEPMKSSYKAPEAFKATSDKSYTPTSDPSKSFYGSGGATSTAAKTTYAPPKNGYSAQNNKTYKPTTAKVGSYLGGETNNPLGSMWYGADRPKWLGPYTTDKSVPAYLTGELPGDYGWDSAGLGADPEQLERYREAEIVHGRWAMLGALGCLLPEAMAKYGGYEVGEPVWFKAGAYIFDHCGVDISSTTSGGQMQSIFGHANSGDNIPLSPVFIFICQIIFMGLGEGFRSSQITGRDKVYPGKFFDPMGLADDPNAFQDLKVKEVKNGRLAMLAMVGFYAQACVTKQGPVENWAAHVADPFHVNLFSQFLGQP</sequence>
<evidence type="ECO:0000313" key="8">
    <source>
        <dbReference type="EMBL" id="CAE0836355.1"/>
    </source>
</evidence>
<evidence type="ECO:0000256" key="6">
    <source>
        <dbReference type="SAM" id="MobiDB-lite"/>
    </source>
</evidence>
<organism evidence="8">
    <name type="scientific">Eutreptiella gymnastica</name>
    <dbReference type="NCBI Taxonomy" id="73025"/>
    <lineage>
        <taxon>Eukaryota</taxon>
        <taxon>Discoba</taxon>
        <taxon>Euglenozoa</taxon>
        <taxon>Euglenida</taxon>
        <taxon>Spirocuta</taxon>
        <taxon>Euglenophyceae</taxon>
        <taxon>Eutreptiales</taxon>
        <taxon>Eutreptiaceae</taxon>
        <taxon>Eutreptiella</taxon>
    </lineage>
</organism>
<feature type="binding site" description="axial binding residue" evidence="5">
    <location>
        <position position="308"/>
    </location>
    <ligand>
        <name>chlorophyll b</name>
        <dbReference type="ChEBI" id="CHEBI:61721"/>
        <label>1</label>
    </ligand>
    <ligandPart>
        <name>Mg</name>
        <dbReference type="ChEBI" id="CHEBI:25107"/>
    </ligandPart>
</feature>
<dbReference type="Gene3D" id="1.10.3460.10">
    <property type="entry name" value="Chlorophyll a/b binding protein domain"/>
    <property type="match status" value="1"/>
</dbReference>
<feature type="transmembrane region" description="Helical" evidence="7">
    <location>
        <begin position="97"/>
        <end position="117"/>
    </location>
</feature>
<feature type="binding site" description="axial binding residue" evidence="5">
    <location>
        <position position="362"/>
    </location>
    <ligand>
        <name>chlorophyll b</name>
        <dbReference type="ChEBI" id="CHEBI:61721"/>
        <label>1</label>
    </ligand>
    <ligandPart>
        <name>Mg</name>
        <dbReference type="ChEBI" id="CHEBI:25107"/>
    </ligandPart>
</feature>
<keyword evidence="4" id="KW-0934">Plastid</keyword>
<dbReference type="GO" id="GO:0016168">
    <property type="term" value="F:chlorophyll binding"/>
    <property type="evidence" value="ECO:0007669"/>
    <property type="project" value="UniProtKB-KW"/>
</dbReference>
<accession>A0A7S4GGM7</accession>
<feature type="binding site" evidence="5">
    <location>
        <position position="429"/>
    </location>
    <ligand>
        <name>chlorophyll a</name>
        <dbReference type="ChEBI" id="CHEBI:58416"/>
        <label>1</label>
    </ligand>
</feature>
<feature type="binding site" evidence="5">
    <location>
        <position position="430"/>
    </location>
    <ligand>
        <name>chlorophyll a</name>
        <dbReference type="ChEBI" id="CHEBI:58416"/>
        <label>1</label>
    </ligand>
</feature>
<keyword evidence="5" id="KW-0148">Chlorophyll</keyword>
<evidence type="ECO:0000256" key="5">
    <source>
        <dbReference type="PIRSR" id="PIRSR601344-1"/>
    </source>
</evidence>
<feature type="binding site" evidence="5">
    <location>
        <position position="306"/>
    </location>
    <ligand>
        <name>chlorophyll a</name>
        <dbReference type="ChEBI" id="CHEBI:58416"/>
        <label>1</label>
    </ligand>
</feature>
<keyword evidence="3" id="KW-0602">Photosynthesis</keyword>
<dbReference type="Pfam" id="PF00504">
    <property type="entry name" value="Chloroa_b-bind"/>
    <property type="match status" value="1"/>
</dbReference>
<dbReference type="AlphaFoldDB" id="A0A7S4GGM7"/>
<evidence type="ECO:0008006" key="9">
    <source>
        <dbReference type="Google" id="ProtNLM"/>
    </source>
</evidence>